<dbReference type="InterPro" id="IPR003374">
    <property type="entry name" value="ApbE-like_sf"/>
</dbReference>
<evidence type="ECO:0000256" key="3">
    <source>
        <dbReference type="ARBA" id="ARBA00016337"/>
    </source>
</evidence>
<proteinExistence type="predicted"/>
<evidence type="ECO:0000256" key="9">
    <source>
        <dbReference type="ARBA" id="ARBA00031306"/>
    </source>
</evidence>
<dbReference type="EC" id="2.7.1.180" evidence="2"/>
<name>G8TUB2_SULAD</name>
<evidence type="ECO:0000256" key="7">
    <source>
        <dbReference type="ARBA" id="ARBA00022827"/>
    </source>
</evidence>
<keyword evidence="7" id="KW-0274">FAD</keyword>
<dbReference type="PANTHER" id="PTHR30040">
    <property type="entry name" value="THIAMINE BIOSYNTHESIS LIPOPROTEIN APBE"/>
    <property type="match status" value="1"/>
</dbReference>
<organism evidence="11 12">
    <name type="scientific">Sulfobacillus acidophilus (strain ATCC 700253 / DSM 10332 / NAL)</name>
    <dbReference type="NCBI Taxonomy" id="679936"/>
    <lineage>
        <taxon>Bacteria</taxon>
        <taxon>Bacillati</taxon>
        <taxon>Bacillota</taxon>
        <taxon>Clostridia</taxon>
        <taxon>Eubacteriales</taxon>
        <taxon>Clostridiales Family XVII. Incertae Sedis</taxon>
        <taxon>Sulfobacillus</taxon>
    </lineage>
</organism>
<evidence type="ECO:0000256" key="1">
    <source>
        <dbReference type="ARBA" id="ARBA00001946"/>
    </source>
</evidence>
<protein>
    <recommendedName>
        <fullName evidence="3">FAD:protein FMN transferase</fullName>
        <ecNumber evidence="2">2.7.1.180</ecNumber>
    </recommendedName>
    <alternativeName>
        <fullName evidence="9">Flavin transferase</fullName>
    </alternativeName>
</protein>
<dbReference type="PATRIC" id="fig|679936.5.peg.3557"/>
<dbReference type="Pfam" id="PF02424">
    <property type="entry name" value="ApbE"/>
    <property type="match status" value="1"/>
</dbReference>
<dbReference type="EMBL" id="CP003179">
    <property type="protein sequence ID" value="AEW06874.1"/>
    <property type="molecule type" value="Genomic_DNA"/>
</dbReference>
<dbReference type="AlphaFoldDB" id="G8TUB2"/>
<comment type="catalytic activity">
    <reaction evidence="10">
        <text>L-threonyl-[protein] + FAD = FMN-L-threonyl-[protein] + AMP + H(+)</text>
        <dbReference type="Rhea" id="RHEA:36847"/>
        <dbReference type="Rhea" id="RHEA-COMP:11060"/>
        <dbReference type="Rhea" id="RHEA-COMP:11061"/>
        <dbReference type="ChEBI" id="CHEBI:15378"/>
        <dbReference type="ChEBI" id="CHEBI:30013"/>
        <dbReference type="ChEBI" id="CHEBI:57692"/>
        <dbReference type="ChEBI" id="CHEBI:74257"/>
        <dbReference type="ChEBI" id="CHEBI:456215"/>
        <dbReference type="EC" id="2.7.1.180"/>
    </reaction>
</comment>
<reference evidence="12" key="1">
    <citation type="submission" date="2011-12" db="EMBL/GenBank/DDBJ databases">
        <title>The complete genome of chromosome of Sulfobacillus acidophilus DSM 10332.</title>
        <authorList>
            <person name="Lucas S."/>
            <person name="Han J."/>
            <person name="Lapidus A."/>
            <person name="Bruce D."/>
            <person name="Goodwin L."/>
            <person name="Pitluck S."/>
            <person name="Peters L."/>
            <person name="Kyrpides N."/>
            <person name="Mavromatis K."/>
            <person name="Ivanova N."/>
            <person name="Mikhailova N."/>
            <person name="Chertkov O."/>
            <person name="Saunders E."/>
            <person name="Detter J.C."/>
            <person name="Tapia R."/>
            <person name="Han C."/>
            <person name="Land M."/>
            <person name="Hauser L."/>
            <person name="Markowitz V."/>
            <person name="Cheng J.-F."/>
            <person name="Hugenholtz P."/>
            <person name="Woyke T."/>
            <person name="Wu D."/>
            <person name="Pukall R."/>
            <person name="Gehrich-Schroeter G."/>
            <person name="Schneider S."/>
            <person name="Klenk H.-P."/>
            <person name="Eisen J.A."/>
        </authorList>
    </citation>
    <scope>NUCLEOTIDE SEQUENCE [LARGE SCALE GENOMIC DNA]</scope>
    <source>
        <strain evidence="12">ATCC 700253 / DSM 10332 / NAL</strain>
    </source>
</reference>
<keyword evidence="12" id="KW-1185">Reference proteome</keyword>
<keyword evidence="11" id="KW-0449">Lipoprotein</keyword>
<evidence type="ECO:0000256" key="5">
    <source>
        <dbReference type="ARBA" id="ARBA00022679"/>
    </source>
</evidence>
<dbReference type="HOGENOM" id="CLU_044403_5_0_9"/>
<keyword evidence="4" id="KW-0285">Flavoprotein</keyword>
<dbReference type="Gene3D" id="3.10.520.10">
    <property type="entry name" value="ApbE-like domains"/>
    <property type="match status" value="1"/>
</dbReference>
<dbReference type="PANTHER" id="PTHR30040:SF2">
    <property type="entry name" value="FAD:PROTEIN FMN TRANSFERASE"/>
    <property type="match status" value="1"/>
</dbReference>
<keyword evidence="6" id="KW-0479">Metal-binding</keyword>
<keyword evidence="5" id="KW-0808">Transferase</keyword>
<keyword evidence="8" id="KW-0460">Magnesium</keyword>
<evidence type="ECO:0000256" key="10">
    <source>
        <dbReference type="ARBA" id="ARBA00048540"/>
    </source>
</evidence>
<dbReference type="STRING" id="679936.Sulac_3435"/>
<dbReference type="InterPro" id="IPR024932">
    <property type="entry name" value="ApbE"/>
</dbReference>
<comment type="cofactor">
    <cofactor evidence="1">
        <name>Mg(2+)</name>
        <dbReference type="ChEBI" id="CHEBI:18420"/>
    </cofactor>
</comment>
<dbReference type="GO" id="GO:0016740">
    <property type="term" value="F:transferase activity"/>
    <property type="evidence" value="ECO:0007669"/>
    <property type="project" value="UniProtKB-KW"/>
</dbReference>
<dbReference type="KEGG" id="sap:Sulac_3435"/>
<evidence type="ECO:0000256" key="4">
    <source>
        <dbReference type="ARBA" id="ARBA00022630"/>
    </source>
</evidence>
<evidence type="ECO:0000313" key="12">
    <source>
        <dbReference type="Proteomes" id="UP000005439"/>
    </source>
</evidence>
<dbReference type="GO" id="GO:0046872">
    <property type="term" value="F:metal ion binding"/>
    <property type="evidence" value="ECO:0007669"/>
    <property type="project" value="UniProtKB-KW"/>
</dbReference>
<gene>
    <name evidence="11" type="ordered locus">Sulac_3435</name>
</gene>
<reference evidence="11 12" key="2">
    <citation type="journal article" date="2012" name="Stand. Genomic Sci.">
        <title>Complete genome sequence of the moderately thermophilic mineral-sulfide-oxidizing firmicute Sulfobacillus acidophilus type strain (NAL(T)).</title>
        <authorList>
            <person name="Anderson I."/>
            <person name="Chertkov O."/>
            <person name="Chen A."/>
            <person name="Saunders E."/>
            <person name="Lapidus A."/>
            <person name="Nolan M."/>
            <person name="Lucas S."/>
            <person name="Hammon N."/>
            <person name="Deshpande S."/>
            <person name="Cheng J.F."/>
            <person name="Han C."/>
            <person name="Tapia R."/>
            <person name="Goodwin L.A."/>
            <person name="Pitluck S."/>
            <person name="Liolios K."/>
            <person name="Pagani I."/>
            <person name="Ivanova N."/>
            <person name="Mikhailova N."/>
            <person name="Pati A."/>
            <person name="Palaniappan K."/>
            <person name="Land M."/>
            <person name="Pan C."/>
            <person name="Rohde M."/>
            <person name="Pukall R."/>
            <person name="Goker M."/>
            <person name="Detter J.C."/>
            <person name="Woyke T."/>
            <person name="Bristow J."/>
            <person name="Eisen J.A."/>
            <person name="Markowitz V."/>
            <person name="Hugenholtz P."/>
            <person name="Kyrpides N.C."/>
            <person name="Klenk H.P."/>
            <person name="Mavromatis K."/>
        </authorList>
    </citation>
    <scope>NUCLEOTIDE SEQUENCE [LARGE SCALE GENOMIC DNA]</scope>
    <source>
        <strain evidence="12">ATCC 700253 / DSM 10332 / NAL</strain>
    </source>
</reference>
<sequence length="315" mass="35770">MITRHWRAMASPIEWLIDSPTETDWIDPLADHLQHLFDTVERHLSRFREDSEAVQLNRRLGDWVKVSPILYEALRLSHRAWRITQGLFDPRIITDLERLGYHGAAIPGSLTQSADDWLTRCPRTATIRLRAPVDFGGIGKSLAVYWAALRIRRHKRFQQQTRPPMLLNAGGDLQIMGPAIPAGGWQIGIEHPVTPDHLAAVLNMSVPLAVCTSSIRRHQWMHDGRPVHHLIHPFTHQPGGSGLLSVTVAHRAPTWAEIWSKALFLHGRQGIAAAAARHRLVAWWFSADGRWGATPEAFSYIRWVHPDFSLPRTTR</sequence>
<evidence type="ECO:0000256" key="2">
    <source>
        <dbReference type="ARBA" id="ARBA00011955"/>
    </source>
</evidence>
<accession>G8TUB2</accession>
<evidence type="ECO:0000256" key="6">
    <source>
        <dbReference type="ARBA" id="ARBA00022723"/>
    </source>
</evidence>
<dbReference type="Proteomes" id="UP000005439">
    <property type="component" value="Chromosome"/>
</dbReference>
<evidence type="ECO:0000313" key="11">
    <source>
        <dbReference type="EMBL" id="AEW06874.1"/>
    </source>
</evidence>
<evidence type="ECO:0000256" key="8">
    <source>
        <dbReference type="ARBA" id="ARBA00022842"/>
    </source>
</evidence>
<dbReference type="SUPFAM" id="SSF143631">
    <property type="entry name" value="ApbE-like"/>
    <property type="match status" value="1"/>
</dbReference>